<dbReference type="EMBL" id="GEZM01061526">
    <property type="protein sequence ID" value="JAV70411.1"/>
    <property type="molecule type" value="Transcribed_RNA"/>
</dbReference>
<proteinExistence type="predicted"/>
<sequence length="206" mass="24172">MEVTLLTISKLCASILHKCTLELDQNVIIVSELRDKIYDIYPTLDEKDYTVYWWYNKDCFHKVWDYITYFTAISLMAEKILLLVLMDSEDGSEENESFLHELDIGELKEAKRRMKKDPYDICRKVDSMEGLDVGLPFKLRTDSEILSYALRKYPEPKYFTSDLTFRMSCAQCIKKGWPKQKGVLTLLNEEIIERTPPKVEGTKTKK</sequence>
<accession>A0A1Y1L9R7</accession>
<dbReference type="EMBL" id="GEZM01061528">
    <property type="protein sequence ID" value="JAV70409.1"/>
    <property type="molecule type" value="Transcribed_RNA"/>
</dbReference>
<organism evidence="1">
    <name type="scientific">Photinus pyralis</name>
    <name type="common">Common eastern firefly</name>
    <name type="synonym">Lampyris pyralis</name>
    <dbReference type="NCBI Taxonomy" id="7054"/>
    <lineage>
        <taxon>Eukaryota</taxon>
        <taxon>Metazoa</taxon>
        <taxon>Ecdysozoa</taxon>
        <taxon>Arthropoda</taxon>
        <taxon>Hexapoda</taxon>
        <taxon>Insecta</taxon>
        <taxon>Pterygota</taxon>
        <taxon>Neoptera</taxon>
        <taxon>Endopterygota</taxon>
        <taxon>Coleoptera</taxon>
        <taxon>Polyphaga</taxon>
        <taxon>Elateriformia</taxon>
        <taxon>Elateroidea</taxon>
        <taxon>Lampyridae</taxon>
        <taxon>Lampyrinae</taxon>
        <taxon>Photinus</taxon>
    </lineage>
</organism>
<name>A0A1Y1L9R7_PHOPY</name>
<dbReference type="AlphaFoldDB" id="A0A1Y1L9R7"/>
<protein>
    <submittedName>
        <fullName evidence="1">Uncharacterized protein</fullName>
    </submittedName>
</protein>
<reference evidence="1" key="1">
    <citation type="journal article" date="2016" name="Sci. Rep.">
        <title>Molecular characterization of firefly nuptial gifts: a multi-omics approach sheds light on postcopulatory sexual selection.</title>
        <authorList>
            <person name="Al-Wathiqui N."/>
            <person name="Fallon T.R."/>
            <person name="South A."/>
            <person name="Weng J.K."/>
            <person name="Lewis S.M."/>
        </authorList>
    </citation>
    <scope>NUCLEOTIDE SEQUENCE</scope>
</reference>
<dbReference type="EMBL" id="GEZM01061525">
    <property type="protein sequence ID" value="JAV70412.1"/>
    <property type="molecule type" value="Transcribed_RNA"/>
</dbReference>
<evidence type="ECO:0000313" key="1">
    <source>
        <dbReference type="EMBL" id="JAV70409.1"/>
    </source>
</evidence>